<dbReference type="SUPFAM" id="SSF52972">
    <property type="entry name" value="ITPase-like"/>
    <property type="match status" value="1"/>
</dbReference>
<comment type="caution">
    <text evidence="2">The sequence shown here is derived from an EMBL/GenBank/DDBJ whole genome shotgun (WGS) entry which is preliminary data.</text>
</comment>
<dbReference type="InterPro" id="IPR002637">
    <property type="entry name" value="RdgB/HAM1"/>
</dbReference>
<dbReference type="RefSeq" id="WP_057787287.1">
    <property type="nucleotide sequence ID" value="NZ_JQCD01000024.1"/>
</dbReference>
<evidence type="ECO:0000313" key="3">
    <source>
        <dbReference type="Proteomes" id="UP000051673"/>
    </source>
</evidence>
<keyword evidence="3" id="KW-1185">Reference proteome</keyword>
<dbReference type="GO" id="GO:0047429">
    <property type="term" value="F:nucleoside triphosphate diphosphatase activity"/>
    <property type="evidence" value="ECO:0007669"/>
    <property type="project" value="InterPro"/>
</dbReference>
<reference evidence="2 3" key="1">
    <citation type="journal article" date="2015" name="Genome Announc.">
        <title>Expanding the biotechnology potential of lactobacilli through comparative genomics of 213 strains and associated genera.</title>
        <authorList>
            <person name="Sun Z."/>
            <person name="Harris H.M."/>
            <person name="McCann A."/>
            <person name="Guo C."/>
            <person name="Argimon S."/>
            <person name="Zhang W."/>
            <person name="Yang X."/>
            <person name="Jeffery I.B."/>
            <person name="Cooney J.C."/>
            <person name="Kagawa T.F."/>
            <person name="Liu W."/>
            <person name="Song Y."/>
            <person name="Salvetti E."/>
            <person name="Wrobel A."/>
            <person name="Rasinkangas P."/>
            <person name="Parkhill J."/>
            <person name="Rea M.C."/>
            <person name="O'Sullivan O."/>
            <person name="Ritari J."/>
            <person name="Douillard F.P."/>
            <person name="Paul Ross R."/>
            <person name="Yang R."/>
            <person name="Briner A.E."/>
            <person name="Felis G.E."/>
            <person name="de Vos W.M."/>
            <person name="Barrangou R."/>
            <person name="Klaenhammer T.R."/>
            <person name="Caufield P.W."/>
            <person name="Cui Y."/>
            <person name="Zhang H."/>
            <person name="O'Toole P.W."/>
        </authorList>
    </citation>
    <scope>NUCLEOTIDE SEQUENCE [LARGE SCALE GENOMIC DNA]</scope>
    <source>
        <strain evidence="2 3">DSM 20014</strain>
    </source>
</reference>
<dbReference type="Pfam" id="PF01725">
    <property type="entry name" value="Ham1p_like"/>
    <property type="match status" value="1"/>
</dbReference>
<evidence type="ECO:0000256" key="1">
    <source>
        <dbReference type="ARBA" id="ARBA00022801"/>
    </source>
</evidence>
<keyword evidence="1" id="KW-0378">Hydrolase</keyword>
<dbReference type="EMBL" id="JQCD01000024">
    <property type="protein sequence ID" value="KRN76688.1"/>
    <property type="molecule type" value="Genomic_DNA"/>
</dbReference>
<dbReference type="InterPro" id="IPR029001">
    <property type="entry name" value="ITPase-like_fam"/>
</dbReference>
<gene>
    <name evidence="2" type="ORF">IV67_GL000193</name>
</gene>
<dbReference type="STRING" id="1620.IV67_GL000193"/>
<dbReference type="Gene3D" id="3.90.950.10">
    <property type="match status" value="1"/>
</dbReference>
<dbReference type="Proteomes" id="UP000051673">
    <property type="component" value="Unassembled WGS sequence"/>
</dbReference>
<organism evidence="2 3">
    <name type="scientific">Weissella minor</name>
    <dbReference type="NCBI Taxonomy" id="1620"/>
    <lineage>
        <taxon>Bacteria</taxon>
        <taxon>Bacillati</taxon>
        <taxon>Bacillota</taxon>
        <taxon>Bacilli</taxon>
        <taxon>Lactobacillales</taxon>
        <taxon>Lactobacillaceae</taxon>
        <taxon>Weissella</taxon>
    </lineage>
</organism>
<proteinExistence type="predicted"/>
<protein>
    <submittedName>
        <fullName evidence="2">Xanthosine triphosphate pyrophosphatase</fullName>
    </submittedName>
</protein>
<dbReference type="PATRIC" id="fig|1620.3.peg.197"/>
<name>A0A0R2JH80_9LACO</name>
<accession>A0A0R2JH80</accession>
<dbReference type="GO" id="GO:0009143">
    <property type="term" value="P:nucleoside triphosphate catabolic process"/>
    <property type="evidence" value="ECO:0007669"/>
    <property type="project" value="InterPro"/>
</dbReference>
<evidence type="ECO:0000313" key="2">
    <source>
        <dbReference type="EMBL" id="KRN76688.1"/>
    </source>
</evidence>
<sequence>MVKRLVIASNNTHKTQEIAEFFALFDQKVVNYRELHAEIQFPTETVDNMQANVKAKAEAIQHILPDEYILADDSALFIPALPDHFGVTTMREFKAHALKSDEAINQYILDLTDTVNDRSGYLQSDFLLLTPTGKQYPVQAQGGIAIANAPRGINGIDAIMETPTGKTLGEMSVSERVDYAARGKAAKAIVMYLNKEDREK</sequence>
<dbReference type="OrthoDB" id="2142580at2"/>
<dbReference type="AlphaFoldDB" id="A0A0R2JH80"/>